<dbReference type="InterPro" id="IPR014729">
    <property type="entry name" value="Rossmann-like_a/b/a_fold"/>
</dbReference>
<evidence type="ECO:0000313" key="12">
    <source>
        <dbReference type="Proteomes" id="UP000274822"/>
    </source>
</evidence>
<keyword evidence="3" id="KW-0436">Ligase</keyword>
<dbReference type="InterPro" id="IPR002300">
    <property type="entry name" value="aa-tRNA-synth_Ia"/>
</dbReference>
<dbReference type="EC" id="6.1.1.9" evidence="2"/>
<dbReference type="SUPFAM" id="SSF52374">
    <property type="entry name" value="Nucleotidylyl transferase"/>
    <property type="match status" value="1"/>
</dbReference>
<keyword evidence="7 11" id="KW-0030">Aminoacyl-tRNA synthetase</keyword>
<dbReference type="GO" id="GO:0005829">
    <property type="term" value="C:cytosol"/>
    <property type="evidence" value="ECO:0007669"/>
    <property type="project" value="TreeGrafter"/>
</dbReference>
<organism evidence="11 12">
    <name type="scientific">Jimgerdemannia flammicorona</name>
    <dbReference type="NCBI Taxonomy" id="994334"/>
    <lineage>
        <taxon>Eukaryota</taxon>
        <taxon>Fungi</taxon>
        <taxon>Fungi incertae sedis</taxon>
        <taxon>Mucoromycota</taxon>
        <taxon>Mucoromycotina</taxon>
        <taxon>Endogonomycetes</taxon>
        <taxon>Endogonales</taxon>
        <taxon>Endogonaceae</taxon>
        <taxon>Jimgerdemannia</taxon>
    </lineage>
</organism>
<evidence type="ECO:0000256" key="1">
    <source>
        <dbReference type="ARBA" id="ARBA00005594"/>
    </source>
</evidence>
<dbReference type="GO" id="GO:0005524">
    <property type="term" value="F:ATP binding"/>
    <property type="evidence" value="ECO:0007669"/>
    <property type="project" value="UniProtKB-KW"/>
</dbReference>
<keyword evidence="5" id="KW-0067">ATP-binding</keyword>
<protein>
    <recommendedName>
        <fullName evidence="2">valine--tRNA ligase</fullName>
        <ecNumber evidence="2">6.1.1.9</ecNumber>
    </recommendedName>
    <alternativeName>
        <fullName evidence="8">Valyl-tRNA synthetase</fullName>
    </alternativeName>
</protein>
<dbReference type="PANTHER" id="PTHR11946:SF109">
    <property type="entry name" value="VALINE--TRNA LIGASE"/>
    <property type="match status" value="1"/>
</dbReference>
<keyword evidence="12" id="KW-1185">Reference proteome</keyword>
<evidence type="ECO:0000256" key="3">
    <source>
        <dbReference type="ARBA" id="ARBA00022598"/>
    </source>
</evidence>
<evidence type="ECO:0000256" key="7">
    <source>
        <dbReference type="ARBA" id="ARBA00023146"/>
    </source>
</evidence>
<evidence type="ECO:0000256" key="8">
    <source>
        <dbReference type="ARBA" id="ARBA00029936"/>
    </source>
</evidence>
<comment type="caution">
    <text evidence="11">The sequence shown here is derived from an EMBL/GenBank/DDBJ whole genome shotgun (WGS) entry which is preliminary data.</text>
</comment>
<evidence type="ECO:0000256" key="9">
    <source>
        <dbReference type="ARBA" id="ARBA00047552"/>
    </source>
</evidence>
<dbReference type="InterPro" id="IPR009008">
    <property type="entry name" value="Val/Leu/Ile-tRNA-synth_edit"/>
</dbReference>
<dbReference type="InterPro" id="IPR002303">
    <property type="entry name" value="Valyl-tRNA_ligase"/>
</dbReference>
<dbReference type="EMBL" id="RBNJ01004830">
    <property type="protein sequence ID" value="RUS29685.1"/>
    <property type="molecule type" value="Genomic_DNA"/>
</dbReference>
<dbReference type="GO" id="GO:0004832">
    <property type="term" value="F:valine-tRNA ligase activity"/>
    <property type="evidence" value="ECO:0007669"/>
    <property type="project" value="UniProtKB-EC"/>
</dbReference>
<comment type="similarity">
    <text evidence="1">Belongs to the class-I aminoacyl-tRNA synthetase family.</text>
</comment>
<dbReference type="PANTHER" id="PTHR11946">
    <property type="entry name" value="VALYL-TRNA SYNTHETASES"/>
    <property type="match status" value="1"/>
</dbReference>
<feature type="domain" description="Aminoacyl-tRNA synthetase class Ia" evidence="10">
    <location>
        <begin position="3"/>
        <end position="45"/>
    </location>
</feature>
<gene>
    <name evidence="11" type="ORF">BC938DRAFT_480370</name>
</gene>
<dbReference type="Gene3D" id="3.40.50.620">
    <property type="entry name" value="HUPs"/>
    <property type="match status" value="1"/>
</dbReference>
<evidence type="ECO:0000256" key="5">
    <source>
        <dbReference type="ARBA" id="ARBA00022840"/>
    </source>
</evidence>
<evidence type="ECO:0000313" key="11">
    <source>
        <dbReference type="EMBL" id="RUS29685.1"/>
    </source>
</evidence>
<accession>A0A433QIR2</accession>
<dbReference type="AlphaFoldDB" id="A0A433QIR2"/>
<name>A0A433QIR2_9FUNG</name>
<dbReference type="Proteomes" id="UP000274822">
    <property type="component" value="Unassembled WGS sequence"/>
</dbReference>
<dbReference type="Pfam" id="PF00133">
    <property type="entry name" value="tRNA-synt_1"/>
    <property type="match status" value="2"/>
</dbReference>
<evidence type="ECO:0000259" key="10">
    <source>
        <dbReference type="Pfam" id="PF00133"/>
    </source>
</evidence>
<feature type="domain" description="Aminoacyl-tRNA synthetase class Ia" evidence="10">
    <location>
        <begin position="123"/>
        <end position="195"/>
    </location>
</feature>
<dbReference type="SUPFAM" id="SSF50677">
    <property type="entry name" value="ValRS/IleRS/LeuRS editing domain"/>
    <property type="match status" value="1"/>
</dbReference>
<proteinExistence type="inferred from homology"/>
<dbReference type="GO" id="GO:0002161">
    <property type="term" value="F:aminoacyl-tRNA deacylase activity"/>
    <property type="evidence" value="ECO:0007669"/>
    <property type="project" value="InterPro"/>
</dbReference>
<evidence type="ECO:0000256" key="4">
    <source>
        <dbReference type="ARBA" id="ARBA00022741"/>
    </source>
</evidence>
<comment type="catalytic activity">
    <reaction evidence="9">
        <text>tRNA(Val) + L-valine + ATP = L-valyl-tRNA(Val) + AMP + diphosphate</text>
        <dbReference type="Rhea" id="RHEA:10704"/>
        <dbReference type="Rhea" id="RHEA-COMP:9672"/>
        <dbReference type="Rhea" id="RHEA-COMP:9708"/>
        <dbReference type="ChEBI" id="CHEBI:30616"/>
        <dbReference type="ChEBI" id="CHEBI:33019"/>
        <dbReference type="ChEBI" id="CHEBI:57762"/>
        <dbReference type="ChEBI" id="CHEBI:78442"/>
        <dbReference type="ChEBI" id="CHEBI:78537"/>
        <dbReference type="ChEBI" id="CHEBI:456215"/>
        <dbReference type="EC" id="6.1.1.9"/>
    </reaction>
</comment>
<sequence>MASMQDAIARWRRMSGYQVSWIPGTDHAGIGTQSVVEKQLMKQEKVSYIPVLLECRCGTICESAQGSAFNTCATIFPFIDEIWKWRVHYGDRIIQQMASHQLVRFASCSIIILSTLTFISSIKQRRLGISADWNRLFFTLDEPRSEAVRSAFVRLFDDGLIYRDTRLVNWCCALETVISDIEVWEQLTIMKYKAKHSSIFQVAQKGGYLHDFQVEFGVLHKFAYPVIDPTPGGITELVVATTRIETMLGDCASLWDTFSLDESDDSSGNIMFMLNVRCHVLPNSQSLHSKEVIHPILDKHIPIVCDAKLVDMEFGTGAVKVTVTLDPLIFEFEI</sequence>
<evidence type="ECO:0000256" key="6">
    <source>
        <dbReference type="ARBA" id="ARBA00022917"/>
    </source>
</evidence>
<dbReference type="Gene3D" id="3.90.740.10">
    <property type="entry name" value="Valyl/Leucyl/Isoleucyl-tRNA synthetase, editing domain"/>
    <property type="match status" value="1"/>
</dbReference>
<evidence type="ECO:0000256" key="2">
    <source>
        <dbReference type="ARBA" id="ARBA00013169"/>
    </source>
</evidence>
<dbReference type="GO" id="GO:0006438">
    <property type="term" value="P:valyl-tRNA aminoacylation"/>
    <property type="evidence" value="ECO:0007669"/>
    <property type="project" value="InterPro"/>
</dbReference>
<keyword evidence="6" id="KW-0648">Protein biosynthesis</keyword>
<keyword evidence="4" id="KW-0547">Nucleotide-binding</keyword>
<reference evidence="11 12" key="1">
    <citation type="journal article" date="2018" name="New Phytol.">
        <title>Phylogenomics of Endogonaceae and evolution of mycorrhizas within Mucoromycota.</title>
        <authorList>
            <person name="Chang Y."/>
            <person name="Desiro A."/>
            <person name="Na H."/>
            <person name="Sandor L."/>
            <person name="Lipzen A."/>
            <person name="Clum A."/>
            <person name="Barry K."/>
            <person name="Grigoriev I.V."/>
            <person name="Martin F.M."/>
            <person name="Stajich J.E."/>
            <person name="Smith M.E."/>
            <person name="Bonito G."/>
            <person name="Spatafora J.W."/>
        </authorList>
    </citation>
    <scope>NUCLEOTIDE SEQUENCE [LARGE SCALE GENOMIC DNA]</scope>
    <source>
        <strain evidence="11 12">AD002</strain>
    </source>
</reference>